<sequence length="115" mass="12596">MCFACQVLCCEVPAASEIACAIAVPFYRKQERSYPTRHNVQQGAQKNVGNCNCRRSARIGGEHRTRDIASTKGKPKDSTPAATPPHVEVSRELQSAGGQYRKENKSVVPATYAME</sequence>
<proteinExistence type="predicted"/>
<name>A0A0A9GB55_ARUDO</name>
<evidence type="ECO:0000313" key="2">
    <source>
        <dbReference type="EMBL" id="JAE20659.1"/>
    </source>
</evidence>
<dbReference type="EMBL" id="GBRH01177237">
    <property type="protein sequence ID" value="JAE20659.1"/>
    <property type="molecule type" value="Transcribed_RNA"/>
</dbReference>
<accession>A0A0A9GB55</accession>
<evidence type="ECO:0000256" key="1">
    <source>
        <dbReference type="SAM" id="MobiDB-lite"/>
    </source>
</evidence>
<reference evidence="2" key="1">
    <citation type="submission" date="2014-09" db="EMBL/GenBank/DDBJ databases">
        <authorList>
            <person name="Magalhaes I.L.F."/>
            <person name="Oliveira U."/>
            <person name="Santos F.R."/>
            <person name="Vidigal T.H.D.A."/>
            <person name="Brescovit A.D."/>
            <person name="Santos A.J."/>
        </authorList>
    </citation>
    <scope>NUCLEOTIDE SEQUENCE</scope>
    <source>
        <tissue evidence="2">Shoot tissue taken approximately 20 cm above the soil surface</tissue>
    </source>
</reference>
<dbReference type="AlphaFoldDB" id="A0A0A9GB55"/>
<protein>
    <submittedName>
        <fullName evidence="2">Uncharacterized protein</fullName>
    </submittedName>
</protein>
<organism evidence="2">
    <name type="scientific">Arundo donax</name>
    <name type="common">Giant reed</name>
    <name type="synonym">Donax arundinaceus</name>
    <dbReference type="NCBI Taxonomy" id="35708"/>
    <lineage>
        <taxon>Eukaryota</taxon>
        <taxon>Viridiplantae</taxon>
        <taxon>Streptophyta</taxon>
        <taxon>Embryophyta</taxon>
        <taxon>Tracheophyta</taxon>
        <taxon>Spermatophyta</taxon>
        <taxon>Magnoliopsida</taxon>
        <taxon>Liliopsida</taxon>
        <taxon>Poales</taxon>
        <taxon>Poaceae</taxon>
        <taxon>PACMAD clade</taxon>
        <taxon>Arundinoideae</taxon>
        <taxon>Arundineae</taxon>
        <taxon>Arundo</taxon>
    </lineage>
</organism>
<feature type="region of interest" description="Disordered" evidence="1">
    <location>
        <begin position="59"/>
        <end position="115"/>
    </location>
</feature>
<feature type="compositionally biased region" description="Basic and acidic residues" evidence="1">
    <location>
        <begin position="60"/>
        <end position="77"/>
    </location>
</feature>
<reference evidence="2" key="2">
    <citation type="journal article" date="2015" name="Data Brief">
        <title>Shoot transcriptome of the giant reed, Arundo donax.</title>
        <authorList>
            <person name="Barrero R.A."/>
            <person name="Guerrero F.D."/>
            <person name="Moolhuijzen P."/>
            <person name="Goolsby J.A."/>
            <person name="Tidwell J."/>
            <person name="Bellgard S.E."/>
            <person name="Bellgard M.I."/>
        </authorList>
    </citation>
    <scope>NUCLEOTIDE SEQUENCE</scope>
    <source>
        <tissue evidence="2">Shoot tissue taken approximately 20 cm above the soil surface</tissue>
    </source>
</reference>